<organism evidence="2 3">
    <name type="scientific">Labrys miyagiensis</name>
    <dbReference type="NCBI Taxonomy" id="346912"/>
    <lineage>
        <taxon>Bacteria</taxon>
        <taxon>Pseudomonadati</taxon>
        <taxon>Pseudomonadota</taxon>
        <taxon>Alphaproteobacteria</taxon>
        <taxon>Hyphomicrobiales</taxon>
        <taxon>Xanthobacteraceae</taxon>
        <taxon>Labrys</taxon>
    </lineage>
</organism>
<protein>
    <recommendedName>
        <fullName evidence="4">Phage integrase family protein</fullName>
    </recommendedName>
</protein>
<keyword evidence="1" id="KW-0233">DNA recombination</keyword>
<evidence type="ECO:0000256" key="1">
    <source>
        <dbReference type="ARBA" id="ARBA00023172"/>
    </source>
</evidence>
<keyword evidence="3" id="KW-1185">Reference proteome</keyword>
<evidence type="ECO:0008006" key="4">
    <source>
        <dbReference type="Google" id="ProtNLM"/>
    </source>
</evidence>
<dbReference type="Proteomes" id="UP001156882">
    <property type="component" value="Unassembled WGS sequence"/>
</dbReference>
<comment type="caution">
    <text evidence="2">The sequence shown here is derived from an EMBL/GenBank/DDBJ whole genome shotgun (WGS) entry which is preliminary data.</text>
</comment>
<accession>A0ABQ6CP46</accession>
<evidence type="ECO:0000313" key="3">
    <source>
        <dbReference type="Proteomes" id="UP001156882"/>
    </source>
</evidence>
<dbReference type="InterPro" id="IPR011010">
    <property type="entry name" value="DNA_brk_join_enz"/>
</dbReference>
<dbReference type="Gene3D" id="1.10.443.10">
    <property type="entry name" value="Intergrase catalytic core"/>
    <property type="match status" value="1"/>
</dbReference>
<sequence length="90" mass="10061">MPMRGLGSHTQQDYVRHVHAMIRRRAEAAAIGTKIGNHTFRATGITAYLKNGGTLEKAAVMANHASTRTTQLYDRRQDEVSLDEVERVLI</sequence>
<evidence type="ECO:0000313" key="2">
    <source>
        <dbReference type="EMBL" id="GLS21499.1"/>
    </source>
</evidence>
<gene>
    <name evidence="2" type="ORF">GCM10007874_45160</name>
</gene>
<reference evidence="3" key="1">
    <citation type="journal article" date="2019" name="Int. J. Syst. Evol. Microbiol.">
        <title>The Global Catalogue of Microorganisms (GCM) 10K type strain sequencing project: providing services to taxonomists for standard genome sequencing and annotation.</title>
        <authorList>
            <consortium name="The Broad Institute Genomics Platform"/>
            <consortium name="The Broad Institute Genome Sequencing Center for Infectious Disease"/>
            <person name="Wu L."/>
            <person name="Ma J."/>
        </authorList>
    </citation>
    <scope>NUCLEOTIDE SEQUENCE [LARGE SCALE GENOMIC DNA]</scope>
    <source>
        <strain evidence="3">NBRC 101365</strain>
    </source>
</reference>
<dbReference type="InterPro" id="IPR013762">
    <property type="entry name" value="Integrase-like_cat_sf"/>
</dbReference>
<name>A0ABQ6CP46_9HYPH</name>
<proteinExistence type="predicted"/>
<dbReference type="SUPFAM" id="SSF56349">
    <property type="entry name" value="DNA breaking-rejoining enzymes"/>
    <property type="match status" value="1"/>
</dbReference>
<dbReference type="EMBL" id="BSPC01000051">
    <property type="protein sequence ID" value="GLS21499.1"/>
    <property type="molecule type" value="Genomic_DNA"/>
</dbReference>